<sequence>MPYKMHRTLANLCHTKSIRYSCVYHNLLFSLCQRLSTISTLTNAIDRNPFESPGLSYSTPVELHHLSHVLQECADSRDFQTGLSVHTLLLKLNFDRFISLWNKLLSLYCKCDQFFIARRVFDKMSKRDVVSFNTMISNCVRCNYCLEAVSFYNKMIEEDAKPNHITLAGLIGACDGLGAERLRGVLHAQAIRYGLSSNEYVGCSLVDGYAKQMRLEDAIRAFGEITELDLVSWNIMIDACVRNNNKEDALRIFTQIQQKNVEYDGFSLTSIIKTCLEPRDVHLGKLLHCCAIKNGLTCETPISNALITMYSRCERGMESAMKIFVGTLAPNVISWTAMITGFMQKKQNEQAVGLYQNMLRLGVKDNDFSFASILSVYSNLANLKHGRQIHARIVKSCFGLDLSVNNALIDMYSKCGGLEEAHLVFRTMGRHDKISCTAMITAFGHHGKGIEALCILDEMTREGLNPDDVTFLGCLSACSHGGHVDEGVWLFRMMVDIYNLKPRREHFSCVVDMLGRAGRLIEAESFIKETGIGSDFFVWETLLGACRLHGEMGLGEKSVKKIIGLQPNKHGSYVLLANMYADRGLWDDKGLVLENLAANGLRKEAGCKNSIYVLNETSDMHNCYLLQPRLCHTFTTLRNERW</sequence>
<gene>
    <name evidence="1" type="ORF">LOK49_LG01G03043</name>
</gene>
<accession>A0ACC0J2S2</accession>
<protein>
    <submittedName>
        <fullName evidence="1">Pentatricopeptide repeat-containing protein</fullName>
    </submittedName>
</protein>
<proteinExistence type="predicted"/>
<keyword evidence="2" id="KW-1185">Reference proteome</keyword>
<reference evidence="1 2" key="1">
    <citation type="journal article" date="2022" name="Plant J.">
        <title>Chromosome-level genome of Camellia lanceoleosa provides a valuable resource for understanding genome evolution and self-incompatibility.</title>
        <authorList>
            <person name="Gong W."/>
            <person name="Xiao S."/>
            <person name="Wang L."/>
            <person name="Liao Z."/>
            <person name="Chang Y."/>
            <person name="Mo W."/>
            <person name="Hu G."/>
            <person name="Li W."/>
            <person name="Zhao G."/>
            <person name="Zhu H."/>
            <person name="Hu X."/>
            <person name="Ji K."/>
            <person name="Xiang X."/>
            <person name="Song Q."/>
            <person name="Yuan D."/>
            <person name="Jin S."/>
            <person name="Zhang L."/>
        </authorList>
    </citation>
    <scope>NUCLEOTIDE SEQUENCE [LARGE SCALE GENOMIC DNA]</scope>
    <source>
        <strain evidence="1">SQ_2022a</strain>
    </source>
</reference>
<evidence type="ECO:0000313" key="1">
    <source>
        <dbReference type="EMBL" id="KAI8031723.1"/>
    </source>
</evidence>
<dbReference type="Proteomes" id="UP001060215">
    <property type="component" value="Chromosome 1"/>
</dbReference>
<comment type="caution">
    <text evidence="1">The sequence shown here is derived from an EMBL/GenBank/DDBJ whole genome shotgun (WGS) entry which is preliminary data.</text>
</comment>
<evidence type="ECO:0000313" key="2">
    <source>
        <dbReference type="Proteomes" id="UP001060215"/>
    </source>
</evidence>
<name>A0ACC0J2S2_9ERIC</name>
<organism evidence="1 2">
    <name type="scientific">Camellia lanceoleosa</name>
    <dbReference type="NCBI Taxonomy" id="1840588"/>
    <lineage>
        <taxon>Eukaryota</taxon>
        <taxon>Viridiplantae</taxon>
        <taxon>Streptophyta</taxon>
        <taxon>Embryophyta</taxon>
        <taxon>Tracheophyta</taxon>
        <taxon>Spermatophyta</taxon>
        <taxon>Magnoliopsida</taxon>
        <taxon>eudicotyledons</taxon>
        <taxon>Gunneridae</taxon>
        <taxon>Pentapetalae</taxon>
        <taxon>asterids</taxon>
        <taxon>Ericales</taxon>
        <taxon>Theaceae</taxon>
        <taxon>Camellia</taxon>
    </lineage>
</organism>
<dbReference type="EMBL" id="CM045758">
    <property type="protein sequence ID" value="KAI8031723.1"/>
    <property type="molecule type" value="Genomic_DNA"/>
</dbReference>